<dbReference type="STRING" id="1385514.N782_07240"/>
<accession>A0A0A2TBF9</accession>
<feature type="compositionally biased region" description="Polar residues" evidence="1">
    <location>
        <begin position="114"/>
        <end position="131"/>
    </location>
</feature>
<feature type="compositionally biased region" description="Polar residues" evidence="1">
    <location>
        <begin position="49"/>
        <end position="60"/>
    </location>
</feature>
<dbReference type="RefSeq" id="WP_036818301.1">
    <property type="nucleotide sequence ID" value="NZ_AVBF01000017.1"/>
</dbReference>
<proteinExistence type="predicted"/>
<dbReference type="AlphaFoldDB" id="A0A0A2TBF9"/>
<dbReference type="EMBL" id="AVBF01000017">
    <property type="protein sequence ID" value="KGP73182.1"/>
    <property type="molecule type" value="Genomic_DNA"/>
</dbReference>
<comment type="caution">
    <text evidence="3">The sequence shown here is derived from an EMBL/GenBank/DDBJ whole genome shotgun (WGS) entry which is preliminary data.</text>
</comment>
<gene>
    <name evidence="3" type="ORF">N782_07240</name>
</gene>
<evidence type="ECO:0000313" key="3">
    <source>
        <dbReference type="EMBL" id="KGP73182.1"/>
    </source>
</evidence>
<sequence>MGDIIEVIISNAVIIGGVIAFLYNAFANNKKDEEKGSKPSKTKPMPSFGGSQNSEPSTNTKQEKKPELQTFAEAQQERYEEMKKRKQESTDRYAHTAQPAGENAEHNALPDRPSGNQYSRDANGNQYNRDTLQPYKKSSAPVVENIDKKLSSKRLMESIVMAEVLGSPRAKKPYGSKIK</sequence>
<feature type="transmembrane region" description="Helical" evidence="2">
    <location>
        <begin position="7"/>
        <end position="26"/>
    </location>
</feature>
<protein>
    <submittedName>
        <fullName evidence="3">Uncharacterized protein</fullName>
    </submittedName>
</protein>
<keyword evidence="4" id="KW-1185">Reference proteome</keyword>
<keyword evidence="2" id="KW-1133">Transmembrane helix</keyword>
<evidence type="ECO:0000256" key="1">
    <source>
        <dbReference type="SAM" id="MobiDB-lite"/>
    </source>
</evidence>
<dbReference type="Proteomes" id="UP000030147">
    <property type="component" value="Unassembled WGS sequence"/>
</dbReference>
<name>A0A0A2TBF9_9BACI</name>
<keyword evidence="2" id="KW-0812">Transmembrane</keyword>
<organism evidence="3 4">
    <name type="scientific">Pontibacillus yanchengensis Y32</name>
    <dbReference type="NCBI Taxonomy" id="1385514"/>
    <lineage>
        <taxon>Bacteria</taxon>
        <taxon>Bacillati</taxon>
        <taxon>Bacillota</taxon>
        <taxon>Bacilli</taxon>
        <taxon>Bacillales</taxon>
        <taxon>Bacillaceae</taxon>
        <taxon>Pontibacillus</taxon>
    </lineage>
</organism>
<evidence type="ECO:0000313" key="4">
    <source>
        <dbReference type="Proteomes" id="UP000030147"/>
    </source>
</evidence>
<dbReference type="eggNOG" id="ENOG50307ZZ">
    <property type="taxonomic scope" value="Bacteria"/>
</dbReference>
<reference evidence="3 4" key="1">
    <citation type="journal article" date="2015" name="Stand. Genomic Sci.">
        <title>High quality draft genome sequence of the moderately halophilic bacterium Pontibacillus yanchengensis Y32(T) and comparison among Pontibacillus genomes.</title>
        <authorList>
            <person name="Huang J."/>
            <person name="Qiao Z.X."/>
            <person name="Tang J.W."/>
            <person name="Wang G."/>
        </authorList>
    </citation>
    <scope>NUCLEOTIDE SEQUENCE [LARGE SCALE GENOMIC DNA]</scope>
    <source>
        <strain evidence="3 4">Y32</strain>
    </source>
</reference>
<feature type="region of interest" description="Disordered" evidence="1">
    <location>
        <begin position="29"/>
        <end position="140"/>
    </location>
</feature>
<keyword evidence="2" id="KW-0472">Membrane</keyword>
<evidence type="ECO:0000256" key="2">
    <source>
        <dbReference type="SAM" id="Phobius"/>
    </source>
</evidence>
<feature type="compositionally biased region" description="Basic and acidic residues" evidence="1">
    <location>
        <begin position="75"/>
        <end position="94"/>
    </location>
</feature>
<dbReference type="OrthoDB" id="2692154at2"/>